<evidence type="ECO:0000256" key="4">
    <source>
        <dbReference type="ARBA" id="ARBA00022776"/>
    </source>
</evidence>
<dbReference type="PANTHER" id="PTHR19918">
    <property type="entry name" value="CELL DIVISION CYCLE 20 CDC20 FIZZY -RELATED"/>
    <property type="match status" value="1"/>
</dbReference>
<keyword evidence="8" id="KW-1185">Reference proteome</keyword>
<dbReference type="Pfam" id="PF00400">
    <property type="entry name" value="WD40"/>
    <property type="match status" value="1"/>
</dbReference>
<dbReference type="GO" id="GO:0010997">
    <property type="term" value="F:anaphase-promoting complex binding"/>
    <property type="evidence" value="ECO:0007669"/>
    <property type="project" value="InterPro"/>
</dbReference>
<dbReference type="PANTHER" id="PTHR19918:SF8">
    <property type="entry name" value="FI02843P"/>
    <property type="match status" value="1"/>
</dbReference>
<dbReference type="InterPro" id="IPR001680">
    <property type="entry name" value="WD40_rpt"/>
</dbReference>
<name>A0AAD7J535_9AGAR</name>
<dbReference type="GO" id="GO:1990757">
    <property type="term" value="F:ubiquitin ligase activator activity"/>
    <property type="evidence" value="ECO:0007669"/>
    <property type="project" value="TreeGrafter"/>
</dbReference>
<evidence type="ECO:0000256" key="2">
    <source>
        <dbReference type="ARBA" id="ARBA00022618"/>
    </source>
</evidence>
<protein>
    <submittedName>
        <fullName evidence="7">WD40 repeat-like protein</fullName>
    </submittedName>
</protein>
<dbReference type="GO" id="GO:0051301">
    <property type="term" value="P:cell division"/>
    <property type="evidence" value="ECO:0007669"/>
    <property type="project" value="UniProtKB-KW"/>
</dbReference>
<evidence type="ECO:0000256" key="3">
    <source>
        <dbReference type="ARBA" id="ARBA00022737"/>
    </source>
</evidence>
<accession>A0AAD7J535</accession>
<sequence>MRSASFSSFHSQATETSIQPYYPEGSSKYCLRDSRVAIDFSLPVDSASNATMPLSYSQNVLYFGRGNRIHYRNMIAADAVSQLCKLQEKHGDLKLLEAGNNHLALATSKGVVQVWDMETKKMVTSWTTKGVGSMAWNERVLSLRHYDTRIQSTAKMKEQVSKVTRHQASISTLAWNTGGKLLASGDESGIVYTWDSRSKVPLDVGEFHQRRKKIQHDKAISAWCPWQPKLLATGDVGGTVKFFTVEPANTHSNATAPGKLELGSKIVNLHFSPNYKELLSTLGPLPASPEVADLRSWPRTGSVSGNSIAAHSFPSLRPIASLPVSEQEVCGSVLNTGSAVHKIVVAIPGETKLKVYDVWGKRKEIRRQSSSLGNTIR</sequence>
<comment type="caution">
    <text evidence="7">The sequence shown here is derived from an EMBL/GenBank/DDBJ whole genome shotgun (WGS) entry which is preliminary data.</text>
</comment>
<dbReference type="PROSITE" id="PS50082">
    <property type="entry name" value="WD_REPEATS_2"/>
    <property type="match status" value="1"/>
</dbReference>
<dbReference type="GO" id="GO:1905786">
    <property type="term" value="P:positive regulation of anaphase-promoting complex-dependent catabolic process"/>
    <property type="evidence" value="ECO:0007669"/>
    <property type="project" value="TreeGrafter"/>
</dbReference>
<reference evidence="7" key="1">
    <citation type="submission" date="2023-03" db="EMBL/GenBank/DDBJ databases">
        <title>Massive genome expansion in bonnet fungi (Mycena s.s.) driven by repeated elements and novel gene families across ecological guilds.</title>
        <authorList>
            <consortium name="Lawrence Berkeley National Laboratory"/>
            <person name="Harder C.B."/>
            <person name="Miyauchi S."/>
            <person name="Viragh M."/>
            <person name="Kuo A."/>
            <person name="Thoen E."/>
            <person name="Andreopoulos B."/>
            <person name="Lu D."/>
            <person name="Skrede I."/>
            <person name="Drula E."/>
            <person name="Henrissat B."/>
            <person name="Morin E."/>
            <person name="Kohler A."/>
            <person name="Barry K."/>
            <person name="LaButti K."/>
            <person name="Morin E."/>
            <person name="Salamov A."/>
            <person name="Lipzen A."/>
            <person name="Mereny Z."/>
            <person name="Hegedus B."/>
            <person name="Baldrian P."/>
            <person name="Stursova M."/>
            <person name="Weitz H."/>
            <person name="Taylor A."/>
            <person name="Grigoriev I.V."/>
            <person name="Nagy L.G."/>
            <person name="Martin F."/>
            <person name="Kauserud H."/>
        </authorList>
    </citation>
    <scope>NUCLEOTIDE SEQUENCE</scope>
    <source>
        <strain evidence="7">CBHHK182m</strain>
    </source>
</reference>
<evidence type="ECO:0000256" key="1">
    <source>
        <dbReference type="ARBA" id="ARBA00022574"/>
    </source>
</evidence>
<dbReference type="InterPro" id="IPR036322">
    <property type="entry name" value="WD40_repeat_dom_sf"/>
</dbReference>
<feature type="repeat" description="WD" evidence="6">
    <location>
        <begin position="163"/>
        <end position="204"/>
    </location>
</feature>
<organism evidence="7 8">
    <name type="scientific">Mycena metata</name>
    <dbReference type="NCBI Taxonomy" id="1033252"/>
    <lineage>
        <taxon>Eukaryota</taxon>
        <taxon>Fungi</taxon>
        <taxon>Dikarya</taxon>
        <taxon>Basidiomycota</taxon>
        <taxon>Agaricomycotina</taxon>
        <taxon>Agaricomycetes</taxon>
        <taxon>Agaricomycetidae</taxon>
        <taxon>Agaricales</taxon>
        <taxon>Marasmiineae</taxon>
        <taxon>Mycenaceae</taxon>
        <taxon>Mycena</taxon>
    </lineage>
</organism>
<gene>
    <name evidence="7" type="ORF">B0H16DRAFT_1539625</name>
</gene>
<dbReference type="GO" id="GO:0005680">
    <property type="term" value="C:anaphase-promoting complex"/>
    <property type="evidence" value="ECO:0007669"/>
    <property type="project" value="TreeGrafter"/>
</dbReference>
<keyword evidence="3" id="KW-0677">Repeat</keyword>
<dbReference type="Gene3D" id="2.130.10.10">
    <property type="entry name" value="YVTN repeat-like/Quinoprotein amine dehydrogenase"/>
    <property type="match status" value="1"/>
</dbReference>
<dbReference type="SUPFAM" id="SSF50978">
    <property type="entry name" value="WD40 repeat-like"/>
    <property type="match status" value="1"/>
</dbReference>
<dbReference type="AlphaFoldDB" id="A0AAD7J535"/>
<keyword evidence="5" id="KW-0131">Cell cycle</keyword>
<keyword evidence="1 6" id="KW-0853">WD repeat</keyword>
<dbReference type="EMBL" id="JARKIB010000047">
    <property type="protein sequence ID" value="KAJ7756346.1"/>
    <property type="molecule type" value="Genomic_DNA"/>
</dbReference>
<evidence type="ECO:0000256" key="5">
    <source>
        <dbReference type="ARBA" id="ARBA00023306"/>
    </source>
</evidence>
<dbReference type="Proteomes" id="UP001215598">
    <property type="component" value="Unassembled WGS sequence"/>
</dbReference>
<evidence type="ECO:0000313" key="7">
    <source>
        <dbReference type="EMBL" id="KAJ7756346.1"/>
    </source>
</evidence>
<dbReference type="SMART" id="SM00320">
    <property type="entry name" value="WD40"/>
    <property type="match status" value="3"/>
</dbReference>
<evidence type="ECO:0000256" key="6">
    <source>
        <dbReference type="PROSITE-ProRule" id="PRU00221"/>
    </source>
</evidence>
<dbReference type="InterPro" id="IPR033010">
    <property type="entry name" value="Cdc20/Fizzy"/>
</dbReference>
<dbReference type="PROSITE" id="PS50294">
    <property type="entry name" value="WD_REPEATS_REGION"/>
    <property type="match status" value="1"/>
</dbReference>
<dbReference type="GO" id="GO:0031145">
    <property type="term" value="P:anaphase-promoting complex-dependent catabolic process"/>
    <property type="evidence" value="ECO:0007669"/>
    <property type="project" value="TreeGrafter"/>
</dbReference>
<keyword evidence="4" id="KW-0498">Mitosis</keyword>
<proteinExistence type="predicted"/>
<dbReference type="InterPro" id="IPR015943">
    <property type="entry name" value="WD40/YVTN_repeat-like_dom_sf"/>
</dbReference>
<keyword evidence="2" id="KW-0132">Cell division</keyword>
<evidence type="ECO:0000313" key="8">
    <source>
        <dbReference type="Proteomes" id="UP001215598"/>
    </source>
</evidence>